<evidence type="ECO:0000313" key="3">
    <source>
        <dbReference type="Proteomes" id="UP001150879"/>
    </source>
</evidence>
<sequence>MDQTGRSMAVVVGTQMIADCISPIAGAYIAQSPELAMVDLAGSHRTRILQLSVTGCAPGDIHSRHSKVEGRAERLQEERATSWSTFTNTD</sequence>
<evidence type="ECO:0000313" key="2">
    <source>
        <dbReference type="EMBL" id="KAJ5206259.1"/>
    </source>
</evidence>
<feature type="compositionally biased region" description="Polar residues" evidence="1">
    <location>
        <begin position="81"/>
        <end position="90"/>
    </location>
</feature>
<evidence type="ECO:0000256" key="1">
    <source>
        <dbReference type="SAM" id="MobiDB-lite"/>
    </source>
</evidence>
<protein>
    <submittedName>
        <fullName evidence="2">Major facilitator superfamily domain general substrate transporter</fullName>
    </submittedName>
</protein>
<keyword evidence="3" id="KW-1185">Reference proteome</keyword>
<feature type="compositionally biased region" description="Basic and acidic residues" evidence="1">
    <location>
        <begin position="61"/>
        <end position="80"/>
    </location>
</feature>
<dbReference type="EMBL" id="JAPQKP010000002">
    <property type="protein sequence ID" value="KAJ5206259.1"/>
    <property type="molecule type" value="Genomic_DNA"/>
</dbReference>
<dbReference type="OrthoDB" id="5296287at2759"/>
<organism evidence="2 3">
    <name type="scientific">Penicillium cf. griseofulvum</name>
    <dbReference type="NCBI Taxonomy" id="2972120"/>
    <lineage>
        <taxon>Eukaryota</taxon>
        <taxon>Fungi</taxon>
        <taxon>Dikarya</taxon>
        <taxon>Ascomycota</taxon>
        <taxon>Pezizomycotina</taxon>
        <taxon>Eurotiomycetes</taxon>
        <taxon>Eurotiomycetidae</taxon>
        <taxon>Eurotiales</taxon>
        <taxon>Aspergillaceae</taxon>
        <taxon>Penicillium</taxon>
    </lineage>
</organism>
<accession>A0A9W9MRS4</accession>
<name>A0A9W9MRS4_9EURO</name>
<reference evidence="2" key="2">
    <citation type="journal article" date="2023" name="IMA Fungus">
        <title>Comparative genomic study of the Penicillium genus elucidates a diverse pangenome and 15 lateral gene transfer events.</title>
        <authorList>
            <person name="Petersen C."/>
            <person name="Sorensen T."/>
            <person name="Nielsen M.R."/>
            <person name="Sondergaard T.E."/>
            <person name="Sorensen J.L."/>
            <person name="Fitzpatrick D.A."/>
            <person name="Frisvad J.C."/>
            <person name="Nielsen K.L."/>
        </authorList>
    </citation>
    <scope>NUCLEOTIDE SEQUENCE</scope>
    <source>
        <strain evidence="2">IBT 16849</strain>
    </source>
</reference>
<proteinExistence type="predicted"/>
<comment type="caution">
    <text evidence="2">The sequence shown here is derived from an EMBL/GenBank/DDBJ whole genome shotgun (WGS) entry which is preliminary data.</text>
</comment>
<reference evidence="2" key="1">
    <citation type="submission" date="2022-11" db="EMBL/GenBank/DDBJ databases">
        <authorList>
            <person name="Petersen C."/>
        </authorList>
    </citation>
    <scope>NUCLEOTIDE SEQUENCE</scope>
    <source>
        <strain evidence="2">IBT 16849</strain>
    </source>
</reference>
<feature type="region of interest" description="Disordered" evidence="1">
    <location>
        <begin position="60"/>
        <end position="90"/>
    </location>
</feature>
<dbReference type="Proteomes" id="UP001150879">
    <property type="component" value="Unassembled WGS sequence"/>
</dbReference>
<gene>
    <name evidence="2" type="ORF">N7472_002707</name>
</gene>
<dbReference type="AlphaFoldDB" id="A0A9W9MRS4"/>